<feature type="compositionally biased region" description="Basic and acidic residues" evidence="1">
    <location>
        <begin position="69"/>
        <end position="87"/>
    </location>
</feature>
<dbReference type="Proteomes" id="UP000001883">
    <property type="component" value="Chromosome"/>
</dbReference>
<dbReference type="STRING" id="680646.RMDY18_14120"/>
<reference evidence="2 3" key="2">
    <citation type="journal article" date="2010" name="J Osaka Dent Univ">
        <title>Isolation and identification of Rothia mucilaginosa from persistent apical periodontitis lesions.</title>
        <authorList>
            <person name="Yamane K."/>
            <person name="Yoshida M."/>
            <person name="Fujihira T."/>
            <person name="Baba T."/>
            <person name="Tsuji N."/>
            <person name="Hayashi H."/>
            <person name="Sugimori C."/>
            <person name="Yamanaka T."/>
            <person name="Mashimo C."/>
            <person name="Nambu T."/>
            <person name="Kawai H."/>
            <person name="Fukushima H."/>
        </authorList>
    </citation>
    <scope>NUCLEOTIDE SEQUENCE [LARGE SCALE GENOMIC DNA]</scope>
    <source>
        <strain evidence="2 3">DY-18</strain>
    </source>
</reference>
<feature type="compositionally biased region" description="Acidic residues" evidence="1">
    <location>
        <begin position="356"/>
        <end position="385"/>
    </location>
</feature>
<protein>
    <submittedName>
        <fullName evidence="2">Triphosphoribosyl-dephospho-CoA synthetase</fullName>
    </submittedName>
</protein>
<reference evidence="3" key="1">
    <citation type="submission" date="2009-07" db="EMBL/GenBank/DDBJ databases">
        <title>Complete genome sequence of Rothia mucilaginosa DJ.</title>
        <authorList>
            <person name="Yamane K."/>
            <person name="Nambu T."/>
            <person name="Mashimo C."/>
            <person name="Sugimori C."/>
            <person name="Yamanaka T."/>
            <person name="Leung K."/>
            <person name="Fukushima H."/>
        </authorList>
    </citation>
    <scope>NUCLEOTIDE SEQUENCE [LARGE SCALE GENOMIC DNA]</scope>
    <source>
        <strain evidence="3">DY-18</strain>
    </source>
</reference>
<name>D2NUB8_ROTMD</name>
<reference evidence="2 3" key="3">
    <citation type="journal article" date="2010" name="Sequencing">
        <title>Complete Genome Sequence of Rothia mucilaginosa DY-18: A Clinical Isolate with Dense Meshwork-Like Structures from a Persistent Apical Periodontitis Lesion.</title>
        <authorList>
            <person name="Yamane K."/>
            <person name="Nambu T."/>
            <person name="Yamanaka T."/>
            <person name="Mashimo C."/>
            <person name="Sugimori C."/>
            <person name="Leung K.-P."/>
            <person name="Fukushima H."/>
        </authorList>
    </citation>
    <scope>NUCLEOTIDE SEQUENCE [LARGE SCALE GENOMIC DNA]</scope>
    <source>
        <strain evidence="2 3">DY-18</strain>
    </source>
</reference>
<dbReference type="HOGENOM" id="CLU_026634_5_0_11"/>
<feature type="region of interest" description="Disordered" evidence="1">
    <location>
        <begin position="349"/>
        <end position="405"/>
    </location>
</feature>
<sequence length="405" mass="44352">MMPQAAVRPNRLHTLPAHTGGYLPRRFMSETPRHESNGSGPRQHRKNSGGKDFRSKKGGKNFGGKGGFKRNDRGGKKFDGRRSDSRSKAPRSNGPEAEAPREEVRSIGGRAGYRPAKPKAPEIDDDITGRELDGATFRQLRALEPRNAETVAKHLAMAGRYLDIDPEFALEHAVAASRSAGRIAAVREAVGVAAYVAEDFELALRELRTHRRISGSVDHLALLVDCERALGRLPKAMEMIAEFKKEELPANVRVELAIVESGILSDQGKKSEAVVALQIPQLNPKRAFEYSPRLFSAYSDALANAGRNQEAERWARLAFMAEAALGQGNFAEPEIFDIFGEAGLFEQEEKSVELTETADEAEETAEASAEEEASEAQEESAEDEKTEAPKTEASKTEEAEETPAE</sequence>
<evidence type="ECO:0000313" key="2">
    <source>
        <dbReference type="EMBL" id="BAI65244.1"/>
    </source>
</evidence>
<keyword evidence="3" id="KW-1185">Reference proteome</keyword>
<evidence type="ECO:0000256" key="1">
    <source>
        <dbReference type="SAM" id="MobiDB-lite"/>
    </source>
</evidence>
<accession>D2NUB8</accession>
<gene>
    <name evidence="2" type="ordered locus">RMDY18_14120</name>
</gene>
<dbReference type="eggNOG" id="COG0457">
    <property type="taxonomic scope" value="Bacteria"/>
</dbReference>
<dbReference type="KEGG" id="rmu:RMDY18_14120"/>
<feature type="compositionally biased region" description="Basic and acidic residues" evidence="1">
    <location>
        <begin position="386"/>
        <end position="397"/>
    </location>
</feature>
<dbReference type="EMBL" id="AP011540">
    <property type="protein sequence ID" value="BAI65244.1"/>
    <property type="molecule type" value="Genomic_DNA"/>
</dbReference>
<evidence type="ECO:0000313" key="3">
    <source>
        <dbReference type="Proteomes" id="UP000001883"/>
    </source>
</evidence>
<feature type="compositionally biased region" description="Basic and acidic residues" evidence="1">
    <location>
        <begin position="27"/>
        <end position="36"/>
    </location>
</feature>
<feature type="region of interest" description="Disordered" evidence="1">
    <location>
        <begin position="1"/>
        <end position="127"/>
    </location>
</feature>
<organism evidence="2 3">
    <name type="scientific">Rothia mucilaginosa (strain DY-18)</name>
    <name type="common">Stomatococcus mucilaginosus</name>
    <dbReference type="NCBI Taxonomy" id="680646"/>
    <lineage>
        <taxon>Bacteria</taxon>
        <taxon>Bacillati</taxon>
        <taxon>Actinomycetota</taxon>
        <taxon>Actinomycetes</taxon>
        <taxon>Micrococcales</taxon>
        <taxon>Micrococcaceae</taxon>
        <taxon>Rothia</taxon>
    </lineage>
</organism>
<dbReference type="AlphaFoldDB" id="D2NUB8"/>
<proteinExistence type="predicted"/>